<organism evidence="1 2">
    <name type="scientific">Candidatus Onthousia excrementipullorum</name>
    <dbReference type="NCBI Taxonomy" id="2840884"/>
    <lineage>
        <taxon>Bacteria</taxon>
        <taxon>Bacillati</taxon>
        <taxon>Bacillota</taxon>
        <taxon>Bacilli</taxon>
        <taxon>Candidatus Onthousia</taxon>
    </lineage>
</organism>
<gene>
    <name evidence="1" type="ORF">IAB38_01385</name>
</gene>
<reference evidence="1" key="1">
    <citation type="submission" date="2020-10" db="EMBL/GenBank/DDBJ databases">
        <authorList>
            <person name="Gilroy R."/>
        </authorList>
    </citation>
    <scope>NUCLEOTIDE SEQUENCE</scope>
    <source>
        <strain evidence="1">CHK184-20233</strain>
    </source>
</reference>
<dbReference type="Proteomes" id="UP000824232">
    <property type="component" value="Unassembled WGS sequence"/>
</dbReference>
<dbReference type="EMBL" id="DVHC01000014">
    <property type="protein sequence ID" value="HIR58681.1"/>
    <property type="molecule type" value="Genomic_DNA"/>
</dbReference>
<reference evidence="1" key="2">
    <citation type="journal article" date="2021" name="PeerJ">
        <title>Extensive microbial diversity within the chicken gut microbiome revealed by metagenomics and culture.</title>
        <authorList>
            <person name="Gilroy R."/>
            <person name="Ravi A."/>
            <person name="Getino M."/>
            <person name="Pursley I."/>
            <person name="Horton D.L."/>
            <person name="Alikhan N.F."/>
            <person name="Baker D."/>
            <person name="Gharbi K."/>
            <person name="Hall N."/>
            <person name="Watson M."/>
            <person name="Adriaenssens E.M."/>
            <person name="Foster-Nyarko E."/>
            <person name="Jarju S."/>
            <person name="Secka A."/>
            <person name="Antonio M."/>
            <person name="Oren A."/>
            <person name="Chaudhuri R.R."/>
            <person name="La Ragione R."/>
            <person name="Hildebrand F."/>
            <person name="Pallen M.J."/>
        </authorList>
    </citation>
    <scope>NUCLEOTIDE SEQUENCE</scope>
    <source>
        <strain evidence="1">CHK184-20233</strain>
    </source>
</reference>
<accession>A0A9D1DTM1</accession>
<dbReference type="AlphaFoldDB" id="A0A9D1DTM1"/>
<proteinExistence type="predicted"/>
<comment type="caution">
    <text evidence="1">The sequence shown here is derived from an EMBL/GenBank/DDBJ whole genome shotgun (WGS) entry which is preliminary data.</text>
</comment>
<name>A0A9D1DTM1_9FIRM</name>
<sequence length="296" mass="34465">MNEFEEILKEQNNEKKKNMIEQRLIILNSQAEQNKEIGVNTTHQGFISSTDSLEFSSVFIMSNLDEPLPSKYTMKSQDYIYEYINYLNKNNITDINKAILAISPFLKKYFGVGKNGNNKNNREVAFDNMGMQLSEIRQTSEQLYQEYYNKWFDIAIFKDNSIAECTEYAALTQNILTFMGFNSYYISGYFSTKNTEEAHAFNLVQTTKEKYFLIDSANPTTIFDEKGNIIAARTQSCIISEEQFKDAISGEGFEIELNVCNYQKINGTIQPIDKDIWKYQTKKKIYKEEKNINNIY</sequence>
<evidence type="ECO:0008006" key="3">
    <source>
        <dbReference type="Google" id="ProtNLM"/>
    </source>
</evidence>
<evidence type="ECO:0000313" key="2">
    <source>
        <dbReference type="Proteomes" id="UP000824232"/>
    </source>
</evidence>
<dbReference type="SUPFAM" id="SSF54001">
    <property type="entry name" value="Cysteine proteinases"/>
    <property type="match status" value="1"/>
</dbReference>
<protein>
    <recommendedName>
        <fullName evidence="3">Transglutaminase-like domain-containing protein</fullName>
    </recommendedName>
</protein>
<dbReference type="InterPro" id="IPR038765">
    <property type="entry name" value="Papain-like_cys_pep_sf"/>
</dbReference>
<evidence type="ECO:0000313" key="1">
    <source>
        <dbReference type="EMBL" id="HIR58681.1"/>
    </source>
</evidence>